<proteinExistence type="inferred from homology"/>
<dbReference type="InterPro" id="IPR003599">
    <property type="entry name" value="Ig_sub"/>
</dbReference>
<dbReference type="Gene3D" id="3.30.1680.10">
    <property type="entry name" value="ligand-binding face of the semaphorins, domain 2"/>
    <property type="match status" value="1"/>
</dbReference>
<accession>A0AAD8CR46</accession>
<reference evidence="18" key="1">
    <citation type="submission" date="2022-02" db="EMBL/GenBank/DDBJ databases">
        <title>Atlantic sturgeon de novo genome assembly.</title>
        <authorList>
            <person name="Stock M."/>
            <person name="Klopp C."/>
            <person name="Guiguen Y."/>
            <person name="Cabau C."/>
            <person name="Parinello H."/>
            <person name="Santidrian Yebra-Pimentel E."/>
            <person name="Kuhl H."/>
            <person name="Dirks R.P."/>
            <person name="Guessner J."/>
            <person name="Wuertz S."/>
            <person name="Du K."/>
            <person name="Schartl M."/>
        </authorList>
    </citation>
    <scope>NUCLEOTIDE SEQUENCE</scope>
    <source>
        <strain evidence="18">STURGEONOMICS-FGT-2020</strain>
        <tissue evidence="18">Whole blood</tissue>
    </source>
</reference>
<dbReference type="InterPro" id="IPR002165">
    <property type="entry name" value="Plexin_repeat"/>
</dbReference>
<feature type="domain" description="Ig-like" evidence="16">
    <location>
        <begin position="623"/>
        <end position="712"/>
    </location>
</feature>
<dbReference type="GO" id="GO:0007411">
    <property type="term" value="P:axon guidance"/>
    <property type="evidence" value="ECO:0007669"/>
    <property type="project" value="TreeGrafter"/>
</dbReference>
<dbReference type="GO" id="GO:0005886">
    <property type="term" value="C:plasma membrane"/>
    <property type="evidence" value="ECO:0007669"/>
    <property type="project" value="TreeGrafter"/>
</dbReference>
<evidence type="ECO:0000256" key="12">
    <source>
        <dbReference type="ARBA" id="ARBA00023180"/>
    </source>
</evidence>
<evidence type="ECO:0000256" key="6">
    <source>
        <dbReference type="ARBA" id="ARBA00022729"/>
    </source>
</evidence>
<evidence type="ECO:0000256" key="7">
    <source>
        <dbReference type="ARBA" id="ARBA00022782"/>
    </source>
</evidence>
<evidence type="ECO:0000256" key="2">
    <source>
        <dbReference type="ARBA" id="ARBA00009492"/>
    </source>
</evidence>
<keyword evidence="8" id="KW-0524">Neurogenesis</keyword>
<dbReference type="SMART" id="SM00409">
    <property type="entry name" value="IG"/>
    <property type="match status" value="1"/>
</dbReference>
<dbReference type="FunFam" id="2.60.40.10:FF:001170">
    <property type="entry name" value="Sema domain, immunoglobulin domain (Ig), short basic domain, secreted, (Semaphorin) 3F"/>
    <property type="match status" value="1"/>
</dbReference>
<evidence type="ECO:0000256" key="9">
    <source>
        <dbReference type="ARBA" id="ARBA00022989"/>
    </source>
</evidence>
<dbReference type="FunFam" id="2.130.10.10:FF:000033">
    <property type="entry name" value="Semaphorin 4B"/>
    <property type="match status" value="1"/>
</dbReference>
<dbReference type="GO" id="GO:0030215">
    <property type="term" value="F:semaphorin receptor binding"/>
    <property type="evidence" value="ECO:0007669"/>
    <property type="project" value="InterPro"/>
</dbReference>
<dbReference type="InterPro" id="IPR027231">
    <property type="entry name" value="Semaphorin"/>
</dbReference>
<evidence type="ECO:0000256" key="10">
    <source>
        <dbReference type="ARBA" id="ARBA00023136"/>
    </source>
</evidence>
<dbReference type="Gene3D" id="2.130.10.10">
    <property type="entry name" value="YVTN repeat-like/Quinoprotein amine dehydrogenase"/>
    <property type="match status" value="1"/>
</dbReference>
<comment type="caution">
    <text evidence="18">The sequence shown here is derived from an EMBL/GenBank/DDBJ whole genome shotgun (WGS) entry which is preliminary data.</text>
</comment>
<feature type="domain" description="Sema" evidence="17">
    <location>
        <begin position="93"/>
        <end position="560"/>
    </location>
</feature>
<evidence type="ECO:0000313" key="18">
    <source>
        <dbReference type="EMBL" id="KAK1154078.1"/>
    </source>
</evidence>
<dbReference type="InterPro" id="IPR015943">
    <property type="entry name" value="WD40/YVTN_repeat-like_dom_sf"/>
</dbReference>
<comment type="similarity">
    <text evidence="2">Belongs to the semaphorin family.</text>
</comment>
<dbReference type="Proteomes" id="UP001230051">
    <property type="component" value="Unassembled WGS sequence"/>
</dbReference>
<evidence type="ECO:0000256" key="15">
    <source>
        <dbReference type="SAM" id="Phobius"/>
    </source>
</evidence>
<evidence type="ECO:0000256" key="3">
    <source>
        <dbReference type="ARBA" id="ARBA00022473"/>
    </source>
</evidence>
<dbReference type="SUPFAM" id="SSF103575">
    <property type="entry name" value="Plexin repeat"/>
    <property type="match status" value="1"/>
</dbReference>
<evidence type="ECO:0000259" key="17">
    <source>
        <dbReference type="PROSITE" id="PS51004"/>
    </source>
</evidence>
<keyword evidence="6" id="KW-0732">Signal</keyword>
<evidence type="ECO:0008006" key="20">
    <source>
        <dbReference type="Google" id="ProtNLM"/>
    </source>
</evidence>
<dbReference type="AlphaFoldDB" id="A0AAD8CR46"/>
<keyword evidence="13" id="KW-0393">Immunoglobulin domain</keyword>
<evidence type="ECO:0000256" key="1">
    <source>
        <dbReference type="ARBA" id="ARBA00004479"/>
    </source>
</evidence>
<dbReference type="InterPro" id="IPR036179">
    <property type="entry name" value="Ig-like_dom_sf"/>
</dbReference>
<dbReference type="GO" id="GO:0030335">
    <property type="term" value="P:positive regulation of cell migration"/>
    <property type="evidence" value="ECO:0007669"/>
    <property type="project" value="TreeGrafter"/>
</dbReference>
<keyword evidence="10 15" id="KW-0472">Membrane</keyword>
<evidence type="ECO:0000259" key="16">
    <source>
        <dbReference type="PROSITE" id="PS50835"/>
    </source>
</evidence>
<name>A0AAD8CR46_ACIOX</name>
<keyword evidence="3" id="KW-0217">Developmental protein</keyword>
<keyword evidence="12" id="KW-0325">Glycoprotein</keyword>
<dbReference type="GO" id="GO:0030672">
    <property type="term" value="C:synaptic vesicle membrane"/>
    <property type="evidence" value="ECO:0007669"/>
    <property type="project" value="TreeGrafter"/>
</dbReference>
<dbReference type="InterPro" id="IPR013783">
    <property type="entry name" value="Ig-like_fold"/>
</dbReference>
<feature type="disulfide bond" evidence="14">
    <location>
        <begin position="163"/>
        <end position="174"/>
    </location>
</feature>
<dbReference type="PANTHER" id="PTHR11036">
    <property type="entry name" value="SEMAPHORIN"/>
    <property type="match status" value="1"/>
</dbReference>
<dbReference type="PROSITE" id="PS51004">
    <property type="entry name" value="SEMA"/>
    <property type="match status" value="1"/>
</dbReference>
<evidence type="ECO:0000256" key="13">
    <source>
        <dbReference type="ARBA" id="ARBA00023319"/>
    </source>
</evidence>
<keyword evidence="7" id="KW-0221">Differentiation</keyword>
<dbReference type="GO" id="GO:0001755">
    <property type="term" value="P:neural crest cell migration"/>
    <property type="evidence" value="ECO:0007669"/>
    <property type="project" value="TreeGrafter"/>
</dbReference>
<sequence length="901" mass="100146">MRGERYIVRSAQRRKLTIRMTDQIPPVESTRAPSQDYLCISFRAVTEDPWSLWTNQGGLCREMGGVCVPLGVALLLGALTGGSWGLDWDPVPRKTVPHNSLKGVRRFSSPGVFNYTTLTLDEDSGFLYVGAREAAFALDMNNVALERKPSIVWDAPADKKTECVLKGKNNQTECFNYIRFLQNFNRTHMYGCGTYAFQPKCAYIDTSRFTLARSSMEDGKGKCPYDPAKGHTGLIVDGELYSATLNNFLGTEPVVLRNVGGHYSMKTEYLPSWLNEPDFVGSSFVPESVDSPMGDDDKIYFFFSERAVELDCDSELVVTRVARVCKGDVGGARTLQKKWTSFLKARLLCSLPERQVHFNRLQAVFTLGGDEGWQHTSFYAVFRAQWGDVDVSAVCRYHIDDIKKVFDGPYKEYREPAQKWGRYTNQVPVPRPGACITNWHRESGFNSSLQLPDNTLNFAKKHPLMDDKVSARPLLVKKSVNFTQIAVDRVSAIDHRRYDVLFIGTAEGWLYKAVSLGSEVHVIEELQLFEEPQPVESLSISHKEKLLYVGSRSEVLQLPLADCGKYNSSPDCTLSRDPYCAWDREGRSCVRTDKHPSSLSSLDQDILQEGFKVQARAKFEQSPITNSDKAKLKNVTVVVGSDLVLPCQLISNLARPLWLFNDLQLVPGRGVRVESRLGALVIEGAGAGEAGRYTCLSQERGERFLAERYAVSVVASAPVFMEARAPDGSLGLVWVLVITLASACFLLLGSVLYLRRRLKQGKESELMKPLESTLVYPISLPREPTHFVRSKGSDSELWDTGNYYYSDGSLKIVPGHAPCPSAAPGSAIPGQPLPSTAALHSPNRLSLGNIRGSGSNGYIRLNLSSAGEERAEFSAPFTEELRKTLQQRSVLPDTNPEESSV</sequence>
<feature type="disulfide bond" evidence="14">
    <location>
        <begin position="192"/>
        <end position="201"/>
    </location>
</feature>
<feature type="disulfide bond" evidence="14">
    <location>
        <begin position="349"/>
        <end position="395"/>
    </location>
</feature>
<dbReference type="EMBL" id="JAGXEW010000037">
    <property type="protein sequence ID" value="KAK1154078.1"/>
    <property type="molecule type" value="Genomic_DNA"/>
</dbReference>
<keyword evidence="9 15" id="KW-1133">Transmembrane helix</keyword>
<organism evidence="18 19">
    <name type="scientific">Acipenser oxyrinchus oxyrinchus</name>
    <dbReference type="NCBI Taxonomy" id="40147"/>
    <lineage>
        <taxon>Eukaryota</taxon>
        <taxon>Metazoa</taxon>
        <taxon>Chordata</taxon>
        <taxon>Craniata</taxon>
        <taxon>Vertebrata</taxon>
        <taxon>Euteleostomi</taxon>
        <taxon>Actinopterygii</taxon>
        <taxon>Chondrostei</taxon>
        <taxon>Acipenseriformes</taxon>
        <taxon>Acipenseridae</taxon>
        <taxon>Acipenser</taxon>
    </lineage>
</organism>
<dbReference type="Pfam" id="PF01437">
    <property type="entry name" value="PSI"/>
    <property type="match status" value="1"/>
</dbReference>
<dbReference type="Gene3D" id="2.60.40.10">
    <property type="entry name" value="Immunoglobulins"/>
    <property type="match status" value="1"/>
</dbReference>
<dbReference type="Pfam" id="PF01403">
    <property type="entry name" value="Sema"/>
    <property type="match status" value="1"/>
</dbReference>
<dbReference type="CDD" id="cd11258">
    <property type="entry name" value="Sema_4C"/>
    <property type="match status" value="1"/>
</dbReference>
<evidence type="ECO:0000256" key="4">
    <source>
        <dbReference type="ARBA" id="ARBA00022553"/>
    </source>
</evidence>
<protein>
    <recommendedName>
        <fullName evidence="20">Semaphorin 4C</fullName>
    </recommendedName>
</protein>
<evidence type="ECO:0000256" key="8">
    <source>
        <dbReference type="ARBA" id="ARBA00022902"/>
    </source>
</evidence>
<evidence type="ECO:0000256" key="14">
    <source>
        <dbReference type="PROSITE-ProRule" id="PRU00352"/>
    </source>
</evidence>
<gene>
    <name evidence="18" type="ORF">AOXY_G28843</name>
</gene>
<dbReference type="InterPro" id="IPR036352">
    <property type="entry name" value="Semap_dom_sf"/>
</dbReference>
<evidence type="ECO:0000313" key="19">
    <source>
        <dbReference type="Proteomes" id="UP001230051"/>
    </source>
</evidence>
<feature type="disulfide bond" evidence="14">
    <location>
        <begin position="325"/>
        <end position="435"/>
    </location>
</feature>
<dbReference type="GO" id="GO:0045499">
    <property type="term" value="F:chemorepellent activity"/>
    <property type="evidence" value="ECO:0007669"/>
    <property type="project" value="TreeGrafter"/>
</dbReference>
<dbReference type="PANTHER" id="PTHR11036:SF16">
    <property type="entry name" value="SEMAPHORIN-4C"/>
    <property type="match status" value="1"/>
</dbReference>
<keyword evidence="19" id="KW-1185">Reference proteome</keyword>
<comment type="subcellular location">
    <subcellularLocation>
        <location evidence="1">Membrane</location>
        <topology evidence="1">Single-pass type I membrane protein</topology>
    </subcellularLocation>
</comment>
<dbReference type="GO" id="GO:0071526">
    <property type="term" value="P:semaphorin-plexin signaling pathway"/>
    <property type="evidence" value="ECO:0007669"/>
    <property type="project" value="TreeGrafter"/>
</dbReference>
<dbReference type="SUPFAM" id="SSF101912">
    <property type="entry name" value="Sema domain"/>
    <property type="match status" value="1"/>
</dbReference>
<keyword evidence="4" id="KW-0597">Phosphoprotein</keyword>
<keyword evidence="11 14" id="KW-1015">Disulfide bond</keyword>
<feature type="transmembrane region" description="Helical" evidence="15">
    <location>
        <begin position="731"/>
        <end position="754"/>
    </location>
</feature>
<keyword evidence="5 15" id="KW-0812">Transmembrane</keyword>
<dbReference type="InterPro" id="IPR007110">
    <property type="entry name" value="Ig-like_dom"/>
</dbReference>
<evidence type="ECO:0000256" key="11">
    <source>
        <dbReference type="ARBA" id="ARBA00023157"/>
    </source>
</evidence>
<dbReference type="SUPFAM" id="SSF48726">
    <property type="entry name" value="Immunoglobulin"/>
    <property type="match status" value="1"/>
</dbReference>
<dbReference type="PROSITE" id="PS50835">
    <property type="entry name" value="IG_LIKE"/>
    <property type="match status" value="1"/>
</dbReference>
<dbReference type="InterPro" id="IPR001627">
    <property type="entry name" value="Semap_dom"/>
</dbReference>
<evidence type="ECO:0000256" key="5">
    <source>
        <dbReference type="ARBA" id="ARBA00022692"/>
    </source>
</evidence>
<dbReference type="SMART" id="SM00630">
    <property type="entry name" value="Sema"/>
    <property type="match status" value="1"/>
</dbReference>